<evidence type="ECO:0000313" key="3">
    <source>
        <dbReference type="Proteomes" id="UP001631957"/>
    </source>
</evidence>
<proteinExistence type="predicted"/>
<protein>
    <submittedName>
        <fullName evidence="2">Tn3 family transposase</fullName>
    </submittedName>
</protein>
<feature type="domain" description="Tn3 transposase DDE" evidence="1">
    <location>
        <begin position="13"/>
        <end position="71"/>
    </location>
</feature>
<organism evidence="2 3">
    <name type="scientific">Streptomyces niveiscabiei</name>
    <dbReference type="NCBI Taxonomy" id="164115"/>
    <lineage>
        <taxon>Bacteria</taxon>
        <taxon>Bacillati</taxon>
        <taxon>Actinomycetota</taxon>
        <taxon>Actinomycetes</taxon>
        <taxon>Kitasatosporales</taxon>
        <taxon>Streptomycetaceae</taxon>
        <taxon>Streptomyces</taxon>
    </lineage>
</organism>
<gene>
    <name evidence="2" type="ORF">ACKI18_46255</name>
</gene>
<evidence type="ECO:0000313" key="2">
    <source>
        <dbReference type="EMBL" id="MFM9616069.1"/>
    </source>
</evidence>
<dbReference type="EMBL" id="JBJVNI010000049">
    <property type="protein sequence ID" value="MFM9616069.1"/>
    <property type="molecule type" value="Genomic_DNA"/>
</dbReference>
<name>A0ABW9I9E5_9ACTN</name>
<accession>A0ABW9I9E5</accession>
<keyword evidence="3" id="KW-1185">Reference proteome</keyword>
<comment type="caution">
    <text evidence="2">The sequence shown here is derived from an EMBL/GenBank/DDBJ whole genome shotgun (WGS) entry which is preliminary data.</text>
</comment>
<dbReference type="Pfam" id="PF01526">
    <property type="entry name" value="DDE_Tnp_Tn3"/>
    <property type="match status" value="1"/>
</dbReference>
<sequence length="88" mass="9227">MRQLEDKLTAAAAAAARHIPGVSGHELSLAANRHFSIPALSKAIAELVNAHARLDIYQVWGDGSAVAADGAPPHRRVTGMVSCPPLPR</sequence>
<dbReference type="RefSeq" id="WP_409124254.1">
    <property type="nucleotide sequence ID" value="NZ_JBJVNI010000049.1"/>
</dbReference>
<reference evidence="2 3" key="1">
    <citation type="submission" date="2024-12" db="EMBL/GenBank/DDBJ databases">
        <title>Forecasting of Potato common scab and diversities of Pathogenic streptomyces spp. in china.</title>
        <authorList>
            <person name="Handique U."/>
            <person name="Wu J."/>
        </authorList>
    </citation>
    <scope>NUCLEOTIDE SEQUENCE [LARGE SCALE GENOMIC DNA]</scope>
    <source>
        <strain evidence="2 3">ZRIMU1530</strain>
    </source>
</reference>
<dbReference type="InterPro" id="IPR002513">
    <property type="entry name" value="Tn3_Tnp_DDE_dom"/>
</dbReference>
<evidence type="ECO:0000259" key="1">
    <source>
        <dbReference type="Pfam" id="PF01526"/>
    </source>
</evidence>
<dbReference type="Proteomes" id="UP001631957">
    <property type="component" value="Unassembled WGS sequence"/>
</dbReference>